<reference evidence="5 6" key="1">
    <citation type="submission" date="2018-07" db="EMBL/GenBank/DDBJ databases">
        <title>High-quality-draft genome sequence of Gaiella occulta.</title>
        <authorList>
            <person name="Severino R."/>
            <person name="Froufe H.J.C."/>
            <person name="Rainey F.A."/>
            <person name="Barroso C."/>
            <person name="Albuquerque L."/>
            <person name="Lobo-Da-Cunha A."/>
            <person name="Da Costa M.S."/>
            <person name="Egas C."/>
        </authorList>
    </citation>
    <scope>NUCLEOTIDE SEQUENCE [LARGE SCALE GENOMIC DNA]</scope>
    <source>
        <strain evidence="5 6">F2-233</strain>
    </source>
</reference>
<dbReference type="Gene3D" id="3.40.50.970">
    <property type="match status" value="1"/>
</dbReference>
<evidence type="ECO:0000259" key="4">
    <source>
        <dbReference type="Pfam" id="PF00676"/>
    </source>
</evidence>
<dbReference type="GO" id="GO:0000287">
    <property type="term" value="F:magnesium ion binding"/>
    <property type="evidence" value="ECO:0007669"/>
    <property type="project" value="UniProtKB-ARBA"/>
</dbReference>
<dbReference type="Proteomes" id="UP000254134">
    <property type="component" value="Unassembled WGS sequence"/>
</dbReference>
<name>A0A7M2Z093_9ACTN</name>
<evidence type="ECO:0000313" key="5">
    <source>
        <dbReference type="EMBL" id="RDI75538.1"/>
    </source>
</evidence>
<dbReference type="EMBL" id="QQZY01000002">
    <property type="protein sequence ID" value="RDI75538.1"/>
    <property type="molecule type" value="Genomic_DNA"/>
</dbReference>
<evidence type="ECO:0000256" key="1">
    <source>
        <dbReference type="ARBA" id="ARBA00001964"/>
    </source>
</evidence>
<dbReference type="AlphaFoldDB" id="A0A7M2Z093"/>
<dbReference type="InterPro" id="IPR029061">
    <property type="entry name" value="THDP-binding"/>
</dbReference>
<accession>A0A7M2Z093</accession>
<dbReference type="GO" id="GO:0004739">
    <property type="term" value="F:pyruvate dehydrogenase (acetyl-transferring) activity"/>
    <property type="evidence" value="ECO:0007669"/>
    <property type="project" value="TreeGrafter"/>
</dbReference>
<reference evidence="6" key="2">
    <citation type="journal article" date="2019" name="MicrobiologyOpen">
        <title>High-quality draft genome sequence of Gaiella occulta isolated from a 150 meter deep mineral water borehole and comparison with the genome sequences of other deep-branching lineages of the phylum Actinobacteria.</title>
        <authorList>
            <person name="Severino R."/>
            <person name="Froufe H.J.C."/>
            <person name="Barroso C."/>
            <person name="Albuquerque L."/>
            <person name="Lobo-da-Cunha A."/>
            <person name="da Costa M.S."/>
            <person name="Egas C."/>
        </authorList>
    </citation>
    <scope>NUCLEOTIDE SEQUENCE [LARGE SCALE GENOMIC DNA]</scope>
    <source>
        <strain evidence="6">F2-233</strain>
    </source>
</reference>
<dbReference type="PANTHER" id="PTHR11516:SF60">
    <property type="entry name" value="PYRUVATE DEHYDROGENASE E1 COMPONENT SUBUNIT ALPHA"/>
    <property type="match status" value="1"/>
</dbReference>
<evidence type="ECO:0000256" key="2">
    <source>
        <dbReference type="ARBA" id="ARBA00023002"/>
    </source>
</evidence>
<dbReference type="GO" id="GO:0006086">
    <property type="term" value="P:pyruvate decarboxylation to acetyl-CoA"/>
    <property type="evidence" value="ECO:0007669"/>
    <property type="project" value="TreeGrafter"/>
</dbReference>
<keyword evidence="6" id="KW-1185">Reference proteome</keyword>
<sequence>MSMIDLPIERLLGLYRDMLLIRRFEERAADLRMAGLIPGFLHPYIGQEAVAVGVCAALGPDAAITSTHRGHGHMLARGASPARMYAELYARRDGYNRAKGGSLHMIDTELGFLGANGIVGGGIPLATGAGLQLKRTGVPAVAVSFFGDGATNEGAFHESLNLASLWKLPVLFVCENNLYGEFTRQDRHQTVKDVAVRAASYEMPGVIADGNDVLDVHSVAREAADRAIAGEGPTLIEAKTYRHRGHYEGDMGAYRPPEEVAEWMARDPILTFGARLVSEHGVGQEALDAVAGEVEQTLDEAAAYAEASPHPAPEEALEDVYADSYEGMALR</sequence>
<dbReference type="SUPFAM" id="SSF52518">
    <property type="entry name" value="Thiamin diphosphate-binding fold (THDP-binding)"/>
    <property type="match status" value="1"/>
</dbReference>
<gene>
    <name evidence="5" type="ORF">Gocc_1336</name>
</gene>
<protein>
    <submittedName>
        <fullName evidence="5">Pyruvate/2-oxoglutarate dehydrogenase complex dehydrogenase (E1) component</fullName>
    </submittedName>
</protein>
<dbReference type="CDD" id="cd02000">
    <property type="entry name" value="TPP_E1_PDC_ADC_BCADC"/>
    <property type="match status" value="1"/>
</dbReference>
<keyword evidence="3" id="KW-0786">Thiamine pyrophosphate</keyword>
<keyword evidence="5" id="KW-0670">Pyruvate</keyword>
<proteinExistence type="predicted"/>
<dbReference type="PANTHER" id="PTHR11516">
    <property type="entry name" value="PYRUVATE DEHYDROGENASE E1 COMPONENT, ALPHA SUBUNIT BACTERIAL AND ORGANELLAR"/>
    <property type="match status" value="1"/>
</dbReference>
<dbReference type="InterPro" id="IPR050642">
    <property type="entry name" value="PDH_E1_Alpha_Subunit"/>
</dbReference>
<organism evidence="5 6">
    <name type="scientific">Gaiella occulta</name>
    <dbReference type="NCBI Taxonomy" id="1002870"/>
    <lineage>
        <taxon>Bacteria</taxon>
        <taxon>Bacillati</taxon>
        <taxon>Actinomycetota</taxon>
        <taxon>Thermoleophilia</taxon>
        <taxon>Gaiellales</taxon>
        <taxon>Gaiellaceae</taxon>
        <taxon>Gaiella</taxon>
    </lineage>
</organism>
<comment type="caution">
    <text evidence="5">The sequence shown here is derived from an EMBL/GenBank/DDBJ whole genome shotgun (WGS) entry which is preliminary data.</text>
</comment>
<evidence type="ECO:0000313" key="6">
    <source>
        <dbReference type="Proteomes" id="UP000254134"/>
    </source>
</evidence>
<dbReference type="InterPro" id="IPR001017">
    <property type="entry name" value="DH_E1"/>
</dbReference>
<comment type="cofactor">
    <cofactor evidence="1">
        <name>thiamine diphosphate</name>
        <dbReference type="ChEBI" id="CHEBI:58937"/>
    </cofactor>
</comment>
<evidence type="ECO:0000256" key="3">
    <source>
        <dbReference type="ARBA" id="ARBA00023052"/>
    </source>
</evidence>
<keyword evidence="2" id="KW-0560">Oxidoreductase</keyword>
<feature type="domain" description="Dehydrogenase E1 component" evidence="4">
    <location>
        <begin position="17"/>
        <end position="314"/>
    </location>
</feature>
<dbReference type="Pfam" id="PF00676">
    <property type="entry name" value="E1_dh"/>
    <property type="match status" value="1"/>
</dbReference>